<dbReference type="PROSITE" id="PS51257">
    <property type="entry name" value="PROKAR_LIPOPROTEIN"/>
    <property type="match status" value="1"/>
</dbReference>
<dbReference type="STRING" id="1121950.SAMN02745243_01321"/>
<sequence length="279" mass="29913">MKKRMVLLLTAALAAATILAGCGSKSETTSGGSDAKASTESVEKQKGDTFTVGFDAEYPPYGYKDDSGEYVGFDLDLAQEVCERNGWELVKKPVSWDAKDMELDSGTIDCIWNGFTMTGREDEYTWSEPYIDNSQIFLVSADSDIKSQEDLAGKTVLVQADSAALEALQGDAKDLADTFGTLTEVPDYNTAAMNLEAGAADAVAMDKAISARYTADGKLKVLDGEISKEQYAIGFKLGNTALRDQVQKTFDEMVADGTVAEIAENYASDDIPSALCVGK</sequence>
<evidence type="ECO:0000313" key="9">
    <source>
        <dbReference type="Proteomes" id="UP000184301"/>
    </source>
</evidence>
<dbReference type="PANTHER" id="PTHR35936:SF34">
    <property type="entry name" value="ABC TRANSPORTER EXTRACELLULAR-BINDING PROTEIN YCKB-RELATED"/>
    <property type="match status" value="1"/>
</dbReference>
<feature type="compositionally biased region" description="Polar residues" evidence="5">
    <location>
        <begin position="25"/>
        <end position="40"/>
    </location>
</feature>
<organism evidence="8 9">
    <name type="scientific">Hespellia stercorisuis DSM 15480</name>
    <dbReference type="NCBI Taxonomy" id="1121950"/>
    <lineage>
        <taxon>Bacteria</taxon>
        <taxon>Bacillati</taxon>
        <taxon>Bacillota</taxon>
        <taxon>Clostridia</taxon>
        <taxon>Lachnospirales</taxon>
        <taxon>Lachnospiraceae</taxon>
        <taxon>Hespellia</taxon>
    </lineage>
</organism>
<comment type="similarity">
    <text evidence="2 4">Belongs to the bacterial solute-binding protein 3 family.</text>
</comment>
<keyword evidence="9" id="KW-1185">Reference proteome</keyword>
<dbReference type="AlphaFoldDB" id="A0A1M6LZQ5"/>
<evidence type="ECO:0000313" key="8">
    <source>
        <dbReference type="EMBL" id="SHJ76648.1"/>
    </source>
</evidence>
<gene>
    <name evidence="8" type="ORF">SAMN02745243_01321</name>
</gene>
<proteinExistence type="inferred from homology"/>
<keyword evidence="3 6" id="KW-0732">Signal</keyword>
<dbReference type="InterPro" id="IPR001638">
    <property type="entry name" value="Solute-binding_3/MltF_N"/>
</dbReference>
<feature type="chain" id="PRO_5038331621" evidence="6">
    <location>
        <begin position="21"/>
        <end position="279"/>
    </location>
</feature>
<dbReference type="GO" id="GO:0030313">
    <property type="term" value="C:cell envelope"/>
    <property type="evidence" value="ECO:0007669"/>
    <property type="project" value="UniProtKB-SubCell"/>
</dbReference>
<dbReference type="EMBL" id="FQZY01000016">
    <property type="protein sequence ID" value="SHJ76648.1"/>
    <property type="molecule type" value="Genomic_DNA"/>
</dbReference>
<feature type="domain" description="Solute-binding protein family 3/N-terminal" evidence="7">
    <location>
        <begin position="49"/>
        <end position="270"/>
    </location>
</feature>
<feature type="signal peptide" evidence="6">
    <location>
        <begin position="1"/>
        <end position="20"/>
    </location>
</feature>
<feature type="region of interest" description="Disordered" evidence="5">
    <location>
        <begin position="23"/>
        <end position="42"/>
    </location>
</feature>
<dbReference type="CDD" id="cd00996">
    <property type="entry name" value="PBP2_AatB_like"/>
    <property type="match status" value="1"/>
</dbReference>
<reference evidence="8 9" key="1">
    <citation type="submission" date="2016-11" db="EMBL/GenBank/DDBJ databases">
        <authorList>
            <person name="Jaros S."/>
            <person name="Januszkiewicz K."/>
            <person name="Wedrychowicz H."/>
        </authorList>
    </citation>
    <scope>NUCLEOTIDE SEQUENCE [LARGE SCALE GENOMIC DNA]</scope>
    <source>
        <strain evidence="8 9">DSM 15480</strain>
    </source>
</reference>
<dbReference type="OrthoDB" id="9775197at2"/>
<dbReference type="PANTHER" id="PTHR35936">
    <property type="entry name" value="MEMBRANE-BOUND LYTIC MUREIN TRANSGLYCOSYLASE F"/>
    <property type="match status" value="1"/>
</dbReference>
<dbReference type="Pfam" id="PF00497">
    <property type="entry name" value="SBP_bac_3"/>
    <property type="match status" value="1"/>
</dbReference>
<evidence type="ECO:0000256" key="3">
    <source>
        <dbReference type="ARBA" id="ARBA00022729"/>
    </source>
</evidence>
<accession>A0A1M6LZQ5</accession>
<evidence type="ECO:0000256" key="6">
    <source>
        <dbReference type="SAM" id="SignalP"/>
    </source>
</evidence>
<protein>
    <submittedName>
        <fullName evidence="8">Amino acid ABC transporter substrate-binding protein, PAAT family</fullName>
    </submittedName>
</protein>
<name>A0A1M6LZQ5_9FIRM</name>
<dbReference type="InterPro" id="IPR018313">
    <property type="entry name" value="SBP_3_CS"/>
</dbReference>
<dbReference type="PROSITE" id="PS01039">
    <property type="entry name" value="SBP_BACTERIAL_3"/>
    <property type="match status" value="1"/>
</dbReference>
<evidence type="ECO:0000256" key="5">
    <source>
        <dbReference type="SAM" id="MobiDB-lite"/>
    </source>
</evidence>
<evidence type="ECO:0000256" key="2">
    <source>
        <dbReference type="ARBA" id="ARBA00010333"/>
    </source>
</evidence>
<dbReference type="RefSeq" id="WP_073107189.1">
    <property type="nucleotide sequence ID" value="NZ_FQZY01000016.1"/>
</dbReference>
<dbReference type="SUPFAM" id="SSF53850">
    <property type="entry name" value="Periplasmic binding protein-like II"/>
    <property type="match status" value="1"/>
</dbReference>
<dbReference type="SMART" id="SM00062">
    <property type="entry name" value="PBPb"/>
    <property type="match status" value="1"/>
</dbReference>
<comment type="subcellular location">
    <subcellularLocation>
        <location evidence="1">Cell envelope</location>
    </subcellularLocation>
</comment>
<evidence type="ECO:0000259" key="7">
    <source>
        <dbReference type="SMART" id="SM00062"/>
    </source>
</evidence>
<evidence type="ECO:0000256" key="1">
    <source>
        <dbReference type="ARBA" id="ARBA00004196"/>
    </source>
</evidence>
<evidence type="ECO:0000256" key="4">
    <source>
        <dbReference type="RuleBase" id="RU003744"/>
    </source>
</evidence>
<dbReference type="Gene3D" id="3.40.190.10">
    <property type="entry name" value="Periplasmic binding protein-like II"/>
    <property type="match status" value="2"/>
</dbReference>
<dbReference type="Proteomes" id="UP000184301">
    <property type="component" value="Unassembled WGS sequence"/>
</dbReference>